<keyword evidence="4" id="KW-0812">Transmembrane</keyword>
<dbReference type="Proteomes" id="UP001596411">
    <property type="component" value="Unassembled WGS sequence"/>
</dbReference>
<evidence type="ECO:0000256" key="3">
    <source>
        <dbReference type="PROSITE-ProRule" id="PRU00284"/>
    </source>
</evidence>
<proteinExistence type="inferred from homology"/>
<accession>A0ABW2EUR5</accession>
<dbReference type="InterPro" id="IPR004089">
    <property type="entry name" value="MCPsignal_dom"/>
</dbReference>
<evidence type="ECO:0000313" key="7">
    <source>
        <dbReference type="EMBL" id="MFC7088413.1"/>
    </source>
</evidence>
<dbReference type="InterPro" id="IPR051310">
    <property type="entry name" value="MCP_chemotaxis"/>
</dbReference>
<dbReference type="CDD" id="cd06225">
    <property type="entry name" value="HAMP"/>
    <property type="match status" value="1"/>
</dbReference>
<evidence type="ECO:0000256" key="1">
    <source>
        <dbReference type="ARBA" id="ARBA00022481"/>
    </source>
</evidence>
<dbReference type="Pfam" id="PF00672">
    <property type="entry name" value="HAMP"/>
    <property type="match status" value="1"/>
</dbReference>
<keyword evidence="8" id="KW-1185">Reference proteome</keyword>
<dbReference type="EMBL" id="JBHSZP010000002">
    <property type="protein sequence ID" value="MFC7088413.1"/>
    <property type="molecule type" value="Genomic_DNA"/>
</dbReference>
<keyword evidence="4" id="KW-0472">Membrane</keyword>
<dbReference type="SMART" id="SM00283">
    <property type="entry name" value="MA"/>
    <property type="match status" value="1"/>
</dbReference>
<evidence type="ECO:0000313" key="8">
    <source>
        <dbReference type="Proteomes" id="UP001596411"/>
    </source>
</evidence>
<keyword evidence="1" id="KW-0488">Methylation</keyword>
<dbReference type="PANTHER" id="PTHR43531:SF14">
    <property type="entry name" value="METHYL-ACCEPTING CHEMOTAXIS PROTEIN I-RELATED"/>
    <property type="match status" value="1"/>
</dbReference>
<dbReference type="SMART" id="SM00304">
    <property type="entry name" value="HAMP"/>
    <property type="match status" value="1"/>
</dbReference>
<gene>
    <name evidence="7" type="ORF">ACFQH5_02470</name>
</gene>
<dbReference type="SUPFAM" id="SSF58104">
    <property type="entry name" value="Methyl-accepting chemotaxis protein (MCP) signaling domain"/>
    <property type="match status" value="1"/>
</dbReference>
<comment type="caution">
    <text evidence="7">The sequence shown here is derived from an EMBL/GenBank/DDBJ whole genome shotgun (WGS) entry which is preliminary data.</text>
</comment>
<feature type="transmembrane region" description="Helical" evidence="4">
    <location>
        <begin position="362"/>
        <end position="382"/>
    </location>
</feature>
<comment type="similarity">
    <text evidence="2">Belongs to the methyl-accepting chemotaxis (MCP) protein family.</text>
</comment>
<evidence type="ECO:0000256" key="4">
    <source>
        <dbReference type="SAM" id="Phobius"/>
    </source>
</evidence>
<reference evidence="8" key="1">
    <citation type="journal article" date="2019" name="Int. J. Syst. Evol. Microbiol.">
        <title>The Global Catalogue of Microorganisms (GCM) 10K type strain sequencing project: providing services to taxonomists for standard genome sequencing and annotation.</title>
        <authorList>
            <consortium name="The Broad Institute Genomics Platform"/>
            <consortium name="The Broad Institute Genome Sequencing Center for Infectious Disease"/>
            <person name="Wu L."/>
            <person name="Ma J."/>
        </authorList>
    </citation>
    <scope>NUCLEOTIDE SEQUENCE [LARGE SCALE GENOMIC DNA]</scope>
    <source>
        <strain evidence="8">CGMCC 1.13666</strain>
    </source>
</reference>
<feature type="domain" description="HAMP" evidence="6">
    <location>
        <begin position="384"/>
        <end position="438"/>
    </location>
</feature>
<organism evidence="7 8">
    <name type="scientific">Halomonas salifodinae</name>
    <dbReference type="NCBI Taxonomy" id="438745"/>
    <lineage>
        <taxon>Bacteria</taxon>
        <taxon>Pseudomonadati</taxon>
        <taxon>Pseudomonadota</taxon>
        <taxon>Gammaproteobacteria</taxon>
        <taxon>Oceanospirillales</taxon>
        <taxon>Halomonadaceae</taxon>
        <taxon>Halomonas</taxon>
    </lineage>
</organism>
<dbReference type="RefSeq" id="WP_346061691.1">
    <property type="nucleotide sequence ID" value="NZ_BAAADR010000004.1"/>
</dbReference>
<evidence type="ECO:0000259" key="5">
    <source>
        <dbReference type="PROSITE" id="PS50111"/>
    </source>
</evidence>
<evidence type="ECO:0000259" key="6">
    <source>
        <dbReference type="PROSITE" id="PS50885"/>
    </source>
</evidence>
<feature type="domain" description="Methyl-accepting transducer" evidence="5">
    <location>
        <begin position="443"/>
        <end position="672"/>
    </location>
</feature>
<dbReference type="Pfam" id="PF00015">
    <property type="entry name" value="MCPsignal"/>
    <property type="match status" value="1"/>
</dbReference>
<dbReference type="Gene3D" id="3.30.450.20">
    <property type="entry name" value="PAS domain"/>
    <property type="match status" value="1"/>
</dbReference>
<dbReference type="PROSITE" id="PS50885">
    <property type="entry name" value="HAMP"/>
    <property type="match status" value="1"/>
</dbReference>
<dbReference type="PANTHER" id="PTHR43531">
    <property type="entry name" value="PROTEIN ICFG"/>
    <property type="match status" value="1"/>
</dbReference>
<sequence length="709" mass="75725">MQLRFRSLRTLVVSLAGACILAVAAALVLYSLLAGSRTQAVVADQTRQLLESSIHQRLAALAEAQANRIQGELDRALTLASQLAQANALLGQRETDGRPSLRLTREEVSRLARQTVAENPALLDAYIAWEPDAFGSDARFAGRQTGIDDDSGRFRPWWVREADGSLRLAPLNESLMENEAPLGNGLRRGEYYLCPRESRAPCVIDPAAYDYAGVMRMVTSFNVPILVDGEFRGIAGTDLAVDFTQELLSQANDALYDGAGSMALVASRGSVAADTAASGELGDAARAIFGEATWDHLRAAQESGEARQTLTDEGMIELYWPFEITAQEAPWVLMVRLPQAAVLAEWQELQATLTDQGRRDTLGMIGVGLLVAGLGLLAIWALGGRIARPLRELAERMDEIASGDGDLTRRLPVTGRDETATLASRFNAFADKIHDVLVEVRGSSDSVRLAAEEIADGGQDLARRTDDAAASLQQTSASMEEITGTVEQTAESARQADGLAKEAAEAAARGGEAVARVVTTMDEIRDSSRQISEIVTLMDGIAFQTNLLALNASVEAARAGEQGRGFAVVAGEVRNLASRSAAAAREIKALIEASAQRTQQGADQVHRAGETMRALVEHVERVSQGLGEIRAATGEQSDGIGQVNIAVAELDRMTQQNAALVEESSAAAAQLKEQSTQLARIVGGFTLAEATPAWQPQATLPPRLLPEEA</sequence>
<name>A0ABW2EUR5_9GAMM</name>
<dbReference type="PROSITE" id="PS50111">
    <property type="entry name" value="CHEMOTAXIS_TRANSDUC_2"/>
    <property type="match status" value="1"/>
</dbReference>
<dbReference type="CDD" id="cd11386">
    <property type="entry name" value="MCP_signal"/>
    <property type="match status" value="1"/>
</dbReference>
<evidence type="ECO:0000256" key="2">
    <source>
        <dbReference type="ARBA" id="ARBA00029447"/>
    </source>
</evidence>
<protein>
    <submittedName>
        <fullName evidence="7">Methyl-accepting chemotaxis protein</fullName>
    </submittedName>
</protein>
<dbReference type="CDD" id="cd12913">
    <property type="entry name" value="PDC1_MCP_like"/>
    <property type="match status" value="1"/>
</dbReference>
<keyword evidence="3" id="KW-0807">Transducer</keyword>
<keyword evidence="4" id="KW-1133">Transmembrane helix</keyword>
<dbReference type="Gene3D" id="1.10.287.950">
    <property type="entry name" value="Methyl-accepting chemotaxis protein"/>
    <property type="match status" value="1"/>
</dbReference>
<dbReference type="InterPro" id="IPR003660">
    <property type="entry name" value="HAMP_dom"/>
</dbReference>